<evidence type="ECO:0000313" key="1">
    <source>
        <dbReference type="EMBL" id="MBV2133595.1"/>
    </source>
</evidence>
<organism evidence="1 2">
    <name type="scientific">Geopseudomonas aromaticivorans</name>
    <dbReference type="NCBI Taxonomy" id="2849492"/>
    <lineage>
        <taxon>Bacteria</taxon>
        <taxon>Pseudomonadati</taxon>
        <taxon>Pseudomonadota</taxon>
        <taxon>Gammaproteobacteria</taxon>
        <taxon>Pseudomonadales</taxon>
        <taxon>Pseudomonadaceae</taxon>
        <taxon>Geopseudomonas</taxon>
    </lineage>
</organism>
<proteinExistence type="predicted"/>
<dbReference type="Proteomes" id="UP000813068">
    <property type="component" value="Unassembled WGS sequence"/>
</dbReference>
<protein>
    <submittedName>
        <fullName evidence="1">Toluene tolerance protein</fullName>
    </submittedName>
</protein>
<sequence length="206" mass="23408">MRIVTANEWQQWLDQGVVLERDGRGPKVIRLSDGQLLKIFRPRRRLWLAGLKPQACRFAANALQLQARKVRAPVVGECFWVDRAQAVSACLYTPLPGTSLDRLYQQSREEFDALLPELAVFINSLHRRGIYFRSLHLGNVLRLPDGGFGLIDFLDMRFKRGPLGAGLVKRNLAHLQGYLQRSRIDDFPWQALLAAYKQACADAPKA</sequence>
<comment type="caution">
    <text evidence="1">The sequence shown here is derived from an EMBL/GenBank/DDBJ whole genome shotgun (WGS) entry which is preliminary data.</text>
</comment>
<keyword evidence="2" id="KW-1185">Reference proteome</keyword>
<gene>
    <name evidence="1" type="ORF">KRX52_12410</name>
</gene>
<dbReference type="EMBL" id="JAHRGL010000030">
    <property type="protein sequence ID" value="MBV2133595.1"/>
    <property type="molecule type" value="Genomic_DNA"/>
</dbReference>
<evidence type="ECO:0000313" key="2">
    <source>
        <dbReference type="Proteomes" id="UP000813068"/>
    </source>
</evidence>
<name>A0ABS6MXQ4_9GAMM</name>
<reference evidence="1 2" key="1">
    <citation type="submission" date="2021-06" db="EMBL/GenBank/DDBJ databases">
        <title>Differences between aerobic and microaerobic xylene degrading microbial communities.</title>
        <authorList>
            <person name="Banerjee S."/>
            <person name="Tancsics A."/>
        </authorList>
    </citation>
    <scope>NUCLEOTIDE SEQUENCE [LARGE SCALE GENOMIC DNA]</scope>
    <source>
        <strain evidence="1 2">MAP12</strain>
    </source>
</reference>
<dbReference type="RefSeq" id="WP_217682041.1">
    <property type="nucleotide sequence ID" value="NZ_JAHRGL010000030.1"/>
</dbReference>
<accession>A0ABS6MXQ4</accession>